<dbReference type="Proteomes" id="UP000696931">
    <property type="component" value="Unassembled WGS sequence"/>
</dbReference>
<sequence length="429" mass="43846">MSGVRVTGAAASLTGNLVAHLGDAAATTAAPGTPTLAGVSLSFGAGAWARLARNVVHSLASTAATSATLVCGVSADLGTGPDALLDGSFVHSLTSASADTAAGTIGMRVDGASASLGQVRVANSMIRARIGPNADDAVNAGRVVGAWSQGGVEWIGNSIFVGGVLGDPSAGSSRAFEMSATGGWPRLRNNVLANERGDFAPGGRHAALSFPFAIAGEFPSDYGLFWAPIGFGQGVVVQAGATTYSSLAAWQATGQDAASWQGTPMFVAPYGTAANVDLHVVHSGDLMPMEFDHGVFWIGWTTDFDGDARTSATPDIGADEFDMDDNTGVGEGPARALALAPARPNPVHGACTFEFALERAGAVSLEVFDAGGRRVRTLVRGTLEPGVHSVRWDRTDDDGAAVRPGTYFVRLAGPHGAKRGESRRVIVLE</sequence>
<proteinExistence type="predicted"/>
<gene>
    <name evidence="2" type="ORF">HZA61_02310</name>
</gene>
<dbReference type="Gene3D" id="2.60.40.4070">
    <property type="match status" value="1"/>
</dbReference>
<dbReference type="InterPro" id="IPR025965">
    <property type="entry name" value="FlgD/Vpr_Ig-like"/>
</dbReference>
<name>A0A933SAV2_UNCEI</name>
<accession>A0A933SAV2</accession>
<dbReference type="EMBL" id="JACRIW010000020">
    <property type="protein sequence ID" value="MBI5168300.1"/>
    <property type="molecule type" value="Genomic_DNA"/>
</dbReference>
<evidence type="ECO:0000313" key="2">
    <source>
        <dbReference type="EMBL" id="MBI5168300.1"/>
    </source>
</evidence>
<protein>
    <recommendedName>
        <fullName evidence="1">FlgD/Vpr Ig-like domain-containing protein</fullName>
    </recommendedName>
</protein>
<evidence type="ECO:0000259" key="1">
    <source>
        <dbReference type="Pfam" id="PF13860"/>
    </source>
</evidence>
<dbReference type="AlphaFoldDB" id="A0A933SAV2"/>
<reference evidence="2" key="1">
    <citation type="submission" date="2020-07" db="EMBL/GenBank/DDBJ databases">
        <title>Huge and variable diversity of episymbiotic CPR bacteria and DPANN archaea in groundwater ecosystems.</title>
        <authorList>
            <person name="He C.Y."/>
            <person name="Keren R."/>
            <person name="Whittaker M."/>
            <person name="Farag I.F."/>
            <person name="Doudna J."/>
            <person name="Cate J.H.D."/>
            <person name="Banfield J.F."/>
        </authorList>
    </citation>
    <scope>NUCLEOTIDE SEQUENCE</scope>
    <source>
        <strain evidence="2">NC_groundwater_1813_Pr3_B-0.1um_71_17</strain>
    </source>
</reference>
<comment type="caution">
    <text evidence="2">The sequence shown here is derived from an EMBL/GenBank/DDBJ whole genome shotgun (WGS) entry which is preliminary data.</text>
</comment>
<dbReference type="Pfam" id="PF13860">
    <property type="entry name" value="FlgD_ig"/>
    <property type="match status" value="1"/>
</dbReference>
<evidence type="ECO:0000313" key="3">
    <source>
        <dbReference type="Proteomes" id="UP000696931"/>
    </source>
</evidence>
<organism evidence="2 3">
    <name type="scientific">Eiseniibacteriota bacterium</name>
    <dbReference type="NCBI Taxonomy" id="2212470"/>
    <lineage>
        <taxon>Bacteria</taxon>
        <taxon>Candidatus Eiseniibacteriota</taxon>
    </lineage>
</organism>
<feature type="domain" description="FlgD/Vpr Ig-like" evidence="1">
    <location>
        <begin position="356"/>
        <end position="411"/>
    </location>
</feature>